<dbReference type="Pfam" id="PF20063">
    <property type="entry name" value="DUF6462"/>
    <property type="match status" value="1"/>
</dbReference>
<dbReference type="GO" id="GO:0003677">
    <property type="term" value="F:DNA binding"/>
    <property type="evidence" value="ECO:0007669"/>
    <property type="project" value="UniProtKB-KW"/>
</dbReference>
<organism evidence="1 2">
    <name type="scientific">Eubacterium ventriosum</name>
    <dbReference type="NCBI Taxonomy" id="39496"/>
    <lineage>
        <taxon>Bacteria</taxon>
        <taxon>Bacillati</taxon>
        <taxon>Bacillota</taxon>
        <taxon>Clostridia</taxon>
        <taxon>Eubacteriales</taxon>
        <taxon>Eubacteriaceae</taxon>
        <taxon>Eubacterium</taxon>
    </lineage>
</organism>
<dbReference type="RefSeq" id="WP_118030579.1">
    <property type="nucleotide sequence ID" value="NZ_CBCTZH010000034.1"/>
</dbReference>
<reference evidence="1 2" key="1">
    <citation type="submission" date="2018-08" db="EMBL/GenBank/DDBJ databases">
        <title>A genome reference for cultivated species of the human gut microbiota.</title>
        <authorList>
            <person name="Zou Y."/>
            <person name="Xue W."/>
            <person name="Luo G."/>
        </authorList>
    </citation>
    <scope>NUCLEOTIDE SEQUENCE [LARGE SCALE GENOMIC DNA]</scope>
    <source>
        <strain evidence="1 2">AM42-30</strain>
    </source>
</reference>
<name>A0A413T637_9FIRM</name>
<keyword evidence="1" id="KW-0238">DNA-binding</keyword>
<evidence type="ECO:0000313" key="2">
    <source>
        <dbReference type="Proteomes" id="UP000285740"/>
    </source>
</evidence>
<dbReference type="InterPro" id="IPR045591">
    <property type="entry name" value="DUF6462"/>
</dbReference>
<evidence type="ECO:0000313" key="1">
    <source>
        <dbReference type="EMBL" id="RHA79813.1"/>
    </source>
</evidence>
<gene>
    <name evidence="1" type="ORF">DW918_07670</name>
</gene>
<dbReference type="EMBL" id="QSFV01000023">
    <property type="protein sequence ID" value="RHA79813.1"/>
    <property type="molecule type" value="Genomic_DNA"/>
</dbReference>
<comment type="caution">
    <text evidence="1">The sequence shown here is derived from an EMBL/GenBank/DDBJ whole genome shotgun (WGS) entry which is preliminary data.</text>
</comment>
<dbReference type="AlphaFoldDB" id="A0A413T637"/>
<protein>
    <submittedName>
        <fullName evidence="1">DNA-binding protein</fullName>
    </submittedName>
</protein>
<dbReference type="Proteomes" id="UP000285740">
    <property type="component" value="Unassembled WGS sequence"/>
</dbReference>
<accession>A0A413T637</accession>
<sequence length="78" mass="9491">MSGNIWMYSYDIDEQDIDMLQRDFITFKQGAEYYKMGMKPFIRICRESGAVYKIGKMVRVNRHILEQHIRKLRLKEEK</sequence>
<proteinExistence type="predicted"/>